<keyword evidence="5" id="KW-0808">Transferase</keyword>
<keyword evidence="9" id="KW-0597">Phosphoprotein</keyword>
<dbReference type="PANTHER" id="PTHR44936:SF10">
    <property type="entry name" value="SENSOR PROTEIN RSTB"/>
    <property type="match status" value="1"/>
</dbReference>
<dbReference type="Gene3D" id="1.10.287.130">
    <property type="match status" value="1"/>
</dbReference>
<evidence type="ECO:0000259" key="12">
    <source>
        <dbReference type="PROSITE" id="PS50110"/>
    </source>
</evidence>
<evidence type="ECO:0000256" key="2">
    <source>
        <dbReference type="ARBA" id="ARBA00004651"/>
    </source>
</evidence>
<reference evidence="13 14" key="1">
    <citation type="submission" date="2017-11" db="EMBL/GenBank/DDBJ databases">
        <title>Complete genome sequence of Sphingomonas sp. Strain Cra20, a psychrotolerant potential plant growth promoting rhizobacteria.</title>
        <authorList>
            <person name="Luo Y."/>
        </authorList>
    </citation>
    <scope>NUCLEOTIDE SEQUENCE [LARGE SCALE GENOMIC DNA]</scope>
    <source>
        <strain evidence="13 14">Cra20</strain>
    </source>
</reference>
<dbReference type="Gene3D" id="1.10.10.60">
    <property type="entry name" value="Homeodomain-like"/>
    <property type="match status" value="1"/>
</dbReference>
<evidence type="ECO:0000256" key="9">
    <source>
        <dbReference type="PROSITE-ProRule" id="PRU00169"/>
    </source>
</evidence>
<dbReference type="GO" id="GO:0000155">
    <property type="term" value="F:phosphorelay sensor kinase activity"/>
    <property type="evidence" value="ECO:0007669"/>
    <property type="project" value="InterPro"/>
</dbReference>
<dbReference type="SUPFAM" id="SSF55874">
    <property type="entry name" value="ATPase domain of HSP90 chaperone/DNA topoisomerase II/histidine kinase"/>
    <property type="match status" value="1"/>
</dbReference>
<keyword evidence="10" id="KW-0812">Transmembrane</keyword>
<evidence type="ECO:0000256" key="6">
    <source>
        <dbReference type="ARBA" id="ARBA00022741"/>
    </source>
</evidence>
<keyword evidence="14" id="KW-1185">Reference proteome</keyword>
<feature type="transmembrane region" description="Helical" evidence="10">
    <location>
        <begin position="115"/>
        <end position="145"/>
    </location>
</feature>
<keyword evidence="4" id="KW-1003">Cell membrane</keyword>
<feature type="domain" description="Histidine kinase" evidence="11">
    <location>
        <begin position="221"/>
        <end position="414"/>
    </location>
</feature>
<evidence type="ECO:0000256" key="7">
    <source>
        <dbReference type="ARBA" id="ARBA00022777"/>
    </source>
</evidence>
<dbReference type="GO" id="GO:0005524">
    <property type="term" value="F:ATP binding"/>
    <property type="evidence" value="ECO:0007669"/>
    <property type="project" value="UniProtKB-KW"/>
</dbReference>
<feature type="transmembrane region" description="Helical" evidence="10">
    <location>
        <begin position="165"/>
        <end position="185"/>
    </location>
</feature>
<dbReference type="InterPro" id="IPR009057">
    <property type="entry name" value="Homeodomain-like_sf"/>
</dbReference>
<accession>A0A2K8MK25</accession>
<dbReference type="GO" id="GO:0043565">
    <property type="term" value="F:sequence-specific DNA binding"/>
    <property type="evidence" value="ECO:0007669"/>
    <property type="project" value="InterPro"/>
</dbReference>
<evidence type="ECO:0000256" key="10">
    <source>
        <dbReference type="SAM" id="Phobius"/>
    </source>
</evidence>
<dbReference type="SMART" id="SM00387">
    <property type="entry name" value="HATPase_c"/>
    <property type="match status" value="1"/>
</dbReference>
<dbReference type="InterPro" id="IPR001789">
    <property type="entry name" value="Sig_transdc_resp-reg_receiver"/>
</dbReference>
<dbReference type="SUPFAM" id="SSF52172">
    <property type="entry name" value="CheY-like"/>
    <property type="match status" value="1"/>
</dbReference>
<keyword evidence="7" id="KW-0418">Kinase</keyword>
<dbReference type="InterPro" id="IPR003594">
    <property type="entry name" value="HATPase_dom"/>
</dbReference>
<dbReference type="EMBL" id="CP024923">
    <property type="protein sequence ID" value="ATY33364.1"/>
    <property type="molecule type" value="Genomic_DNA"/>
</dbReference>
<dbReference type="GO" id="GO:0005886">
    <property type="term" value="C:plasma membrane"/>
    <property type="evidence" value="ECO:0007669"/>
    <property type="project" value="UniProtKB-SubCell"/>
</dbReference>
<dbReference type="Gene3D" id="3.30.565.10">
    <property type="entry name" value="Histidine kinase-like ATPase, C-terminal domain"/>
    <property type="match status" value="1"/>
</dbReference>
<name>A0A2K8MK25_9SPHN</name>
<comment type="subcellular location">
    <subcellularLocation>
        <location evidence="2">Cell membrane</location>
        <topology evidence="2">Multi-pass membrane protein</topology>
    </subcellularLocation>
</comment>
<evidence type="ECO:0000256" key="4">
    <source>
        <dbReference type="ARBA" id="ARBA00022475"/>
    </source>
</evidence>
<dbReference type="AlphaFoldDB" id="A0A2K8MK25"/>
<feature type="modified residue" description="4-aspartylphosphate" evidence="9">
    <location>
        <position position="487"/>
    </location>
</feature>
<dbReference type="Pfam" id="PF02518">
    <property type="entry name" value="HATPase_c"/>
    <property type="match status" value="1"/>
</dbReference>
<evidence type="ECO:0000256" key="5">
    <source>
        <dbReference type="ARBA" id="ARBA00022679"/>
    </source>
</evidence>
<dbReference type="Proteomes" id="UP000229081">
    <property type="component" value="Chromosome"/>
</dbReference>
<evidence type="ECO:0000256" key="3">
    <source>
        <dbReference type="ARBA" id="ARBA00012438"/>
    </source>
</evidence>
<feature type="domain" description="Response regulatory" evidence="12">
    <location>
        <begin position="438"/>
        <end position="552"/>
    </location>
</feature>
<dbReference type="InterPro" id="IPR036890">
    <property type="entry name" value="HATPase_C_sf"/>
</dbReference>
<dbReference type="PROSITE" id="PS50109">
    <property type="entry name" value="HIS_KIN"/>
    <property type="match status" value="1"/>
</dbReference>
<dbReference type="PANTHER" id="PTHR44936">
    <property type="entry name" value="SENSOR PROTEIN CREC"/>
    <property type="match status" value="1"/>
</dbReference>
<dbReference type="SUPFAM" id="SSF46689">
    <property type="entry name" value="Homeodomain-like"/>
    <property type="match status" value="1"/>
</dbReference>
<dbReference type="InterPro" id="IPR050980">
    <property type="entry name" value="2C_sensor_his_kinase"/>
</dbReference>
<dbReference type="Gene3D" id="3.40.50.2300">
    <property type="match status" value="1"/>
</dbReference>
<comment type="catalytic activity">
    <reaction evidence="1">
        <text>ATP + protein L-histidine = ADP + protein N-phospho-L-histidine.</text>
        <dbReference type="EC" id="2.7.13.3"/>
    </reaction>
</comment>
<dbReference type="KEGG" id="sphc:CVN68_16485"/>
<dbReference type="CDD" id="cd00082">
    <property type="entry name" value="HisKA"/>
    <property type="match status" value="1"/>
</dbReference>
<dbReference type="InterPro" id="IPR011006">
    <property type="entry name" value="CheY-like_superfamily"/>
</dbReference>
<feature type="transmembrane region" description="Helical" evidence="10">
    <location>
        <begin position="30"/>
        <end position="49"/>
    </location>
</feature>
<evidence type="ECO:0000256" key="8">
    <source>
        <dbReference type="ARBA" id="ARBA00022840"/>
    </source>
</evidence>
<organism evidence="13 14">
    <name type="scientific">Sphingomonas psychrotolerans</name>
    <dbReference type="NCBI Taxonomy" id="1327635"/>
    <lineage>
        <taxon>Bacteria</taxon>
        <taxon>Pseudomonadati</taxon>
        <taxon>Pseudomonadota</taxon>
        <taxon>Alphaproteobacteria</taxon>
        <taxon>Sphingomonadales</taxon>
        <taxon>Sphingomonadaceae</taxon>
        <taxon>Sphingomonas</taxon>
    </lineage>
</organism>
<proteinExistence type="predicted"/>
<dbReference type="PROSITE" id="PS50110">
    <property type="entry name" value="RESPONSE_REGULATORY"/>
    <property type="match status" value="1"/>
</dbReference>
<keyword evidence="6" id="KW-0547">Nucleotide-binding</keyword>
<dbReference type="InterPro" id="IPR002197">
    <property type="entry name" value="HTH_Fis"/>
</dbReference>
<keyword evidence="10" id="KW-0472">Membrane</keyword>
<dbReference type="EC" id="2.7.13.3" evidence="3"/>
<evidence type="ECO:0000313" key="14">
    <source>
        <dbReference type="Proteomes" id="UP000229081"/>
    </source>
</evidence>
<keyword evidence="10" id="KW-1133">Transmembrane helix</keyword>
<evidence type="ECO:0000256" key="1">
    <source>
        <dbReference type="ARBA" id="ARBA00000085"/>
    </source>
</evidence>
<dbReference type="SMART" id="SM00448">
    <property type="entry name" value="REC"/>
    <property type="match status" value="1"/>
</dbReference>
<protein>
    <recommendedName>
        <fullName evidence="3">histidine kinase</fullName>
        <ecNumber evidence="3">2.7.13.3</ecNumber>
    </recommendedName>
</protein>
<dbReference type="SUPFAM" id="SSF47384">
    <property type="entry name" value="Homodimeric domain of signal transducing histidine kinase"/>
    <property type="match status" value="1"/>
</dbReference>
<gene>
    <name evidence="13" type="ORF">CVN68_16485</name>
</gene>
<dbReference type="InterPro" id="IPR005467">
    <property type="entry name" value="His_kinase_dom"/>
</dbReference>
<feature type="transmembrane region" description="Helical" evidence="10">
    <location>
        <begin position="56"/>
        <end position="74"/>
    </location>
</feature>
<dbReference type="OrthoDB" id="9785252at2"/>
<evidence type="ECO:0000259" key="11">
    <source>
        <dbReference type="PROSITE" id="PS50109"/>
    </source>
</evidence>
<dbReference type="InterPro" id="IPR003661">
    <property type="entry name" value="HisK_dim/P_dom"/>
</dbReference>
<evidence type="ECO:0000313" key="13">
    <source>
        <dbReference type="EMBL" id="ATY33364.1"/>
    </source>
</evidence>
<sequence length="609" mass="65443">MDAPLLALTRRAAGTLETAAAENMRQLVQLRWIAVAGQTATILLVHFVLRVPLPVVEMLGIVLVLAFANLLGMIALPRHRVHDGEIMVALLLDMAALTLQLYFSGGATNPFISLYLLQVVLGAILLPSAAVAVLVAATALSYALLSLSYVPLALPRGLLTDSADLFAIGQWVGFIMVASLLVLFITRISRNLQARDANVADLRQHAAQEEGIVRMGLFASGAAHELGTPLGTLSVILADWRRMPAILDDSVLATEVEEMQAEVQRCKAIVSDILHSAGQPRGEAMESRAAGPFLDAVAEAWQAAHPQVPLDYARDKAEGAVVAVDAALRQAVWNLLDNAAEASPAGVRLTAEIEDRMLVIAVSDWGDGFSPEALAKVGKLYQSTKGAGHGVGLFLATNVARRLGGGLEASNRVGAAPRCAWCCRSRFARRRAEMDGPSLVLVEDDAIFARTLQRSFERRGYRVRIAADIGQLETLLEAEVPERAVVDLKLATSSGLPCIQMLHARDPAMLIVVLTGYASISTAVEAIKLGACHYLVKPSNTDDIEAAFEKPAGDPDAPLTSRASSIKTHEWEMINETLAATGFNISETARRLGMHRRTLARKLEKRPVK</sequence>
<dbReference type="PRINTS" id="PR01590">
    <property type="entry name" value="HTHFIS"/>
</dbReference>
<dbReference type="InterPro" id="IPR036097">
    <property type="entry name" value="HisK_dim/P_sf"/>
</dbReference>
<dbReference type="Pfam" id="PF00072">
    <property type="entry name" value="Response_reg"/>
    <property type="match status" value="1"/>
</dbReference>
<keyword evidence="8" id="KW-0067">ATP-binding</keyword>
<dbReference type="Pfam" id="PF02954">
    <property type="entry name" value="HTH_8"/>
    <property type="match status" value="1"/>
</dbReference>
<dbReference type="CDD" id="cd17563">
    <property type="entry name" value="REC_RegA-like"/>
    <property type="match status" value="1"/>
</dbReference>